<comment type="caution">
    <text evidence="2">The sequence shown here is derived from an EMBL/GenBank/DDBJ whole genome shotgun (WGS) entry which is preliminary data.</text>
</comment>
<gene>
    <name evidence="2" type="ORF">ACFS6J_04405</name>
</gene>
<accession>A0ABW6AXV9</accession>
<reference evidence="3" key="1">
    <citation type="journal article" date="2019" name="Int. J. Syst. Evol. Microbiol.">
        <title>The Global Catalogue of Microorganisms (GCM) 10K type strain sequencing project: providing services to taxonomists for standard genome sequencing and annotation.</title>
        <authorList>
            <consortium name="The Broad Institute Genomics Platform"/>
            <consortium name="The Broad Institute Genome Sequencing Center for Infectious Disease"/>
            <person name="Wu L."/>
            <person name="Ma J."/>
        </authorList>
    </citation>
    <scope>NUCLEOTIDE SEQUENCE [LARGE SCALE GENOMIC DNA]</scope>
    <source>
        <strain evidence="3">KCTC 23098</strain>
    </source>
</reference>
<name>A0ABW6AXV9_9SPHI</name>
<dbReference type="Proteomes" id="UP001597560">
    <property type="component" value="Unassembled WGS sequence"/>
</dbReference>
<evidence type="ECO:0000313" key="3">
    <source>
        <dbReference type="Proteomes" id="UP001597560"/>
    </source>
</evidence>
<organism evidence="2 3">
    <name type="scientific">Olivibacter jilunii</name>
    <dbReference type="NCBI Taxonomy" id="985016"/>
    <lineage>
        <taxon>Bacteria</taxon>
        <taxon>Pseudomonadati</taxon>
        <taxon>Bacteroidota</taxon>
        <taxon>Sphingobacteriia</taxon>
        <taxon>Sphingobacteriales</taxon>
        <taxon>Sphingobacteriaceae</taxon>
        <taxon>Olivibacter</taxon>
    </lineage>
</organism>
<sequence>MSKRKKSENRVKRRSKLKKKPDSGYIMVSVGSPYFSQAIARLYEDIQANLEFGMTSKVYGGIMFIRLLTNGKEDIFIGVRNGYLITVVQEIKTRHFSATIDLPFVKSLGYNSVEEFVGSDEFLDDVNAHKEARGFFPLQQTASDLFRVIREARL</sequence>
<evidence type="ECO:0000256" key="1">
    <source>
        <dbReference type="SAM" id="MobiDB-lite"/>
    </source>
</evidence>
<feature type="region of interest" description="Disordered" evidence="1">
    <location>
        <begin position="1"/>
        <end position="20"/>
    </location>
</feature>
<proteinExistence type="predicted"/>
<dbReference type="EMBL" id="JBHUPA010000002">
    <property type="protein sequence ID" value="MFD2961014.1"/>
    <property type="molecule type" value="Genomic_DNA"/>
</dbReference>
<evidence type="ECO:0000313" key="2">
    <source>
        <dbReference type="EMBL" id="MFD2961014.1"/>
    </source>
</evidence>
<protein>
    <submittedName>
        <fullName evidence="2">Uncharacterized protein</fullName>
    </submittedName>
</protein>
<keyword evidence="3" id="KW-1185">Reference proteome</keyword>
<feature type="compositionally biased region" description="Basic residues" evidence="1">
    <location>
        <begin position="1"/>
        <end position="19"/>
    </location>
</feature>
<dbReference type="RefSeq" id="WP_377609221.1">
    <property type="nucleotide sequence ID" value="NZ_JBHUPA010000002.1"/>
</dbReference>